<dbReference type="GO" id="GO:0004519">
    <property type="term" value="F:endonuclease activity"/>
    <property type="evidence" value="ECO:0007669"/>
    <property type="project" value="UniProtKB-KW"/>
</dbReference>
<evidence type="ECO:0000256" key="4">
    <source>
        <dbReference type="ARBA" id="ARBA00022722"/>
    </source>
</evidence>
<keyword evidence="7" id="KW-0233">DNA recombination</keyword>
<proteinExistence type="inferred from homology"/>
<dbReference type="PANTHER" id="PTHR30337:SF0">
    <property type="entry name" value="NUCLEASE SBCCD SUBUNIT D"/>
    <property type="match status" value="1"/>
</dbReference>
<keyword evidence="6 7" id="KW-0269">Exonuclease</keyword>
<dbReference type="InterPro" id="IPR004593">
    <property type="entry name" value="SbcD"/>
</dbReference>
<dbReference type="Gene3D" id="3.30.160.720">
    <property type="match status" value="1"/>
</dbReference>
<accession>A0A5C6RNR9</accession>
<evidence type="ECO:0000313" key="11">
    <source>
        <dbReference type="Proteomes" id="UP000321580"/>
    </source>
</evidence>
<comment type="subunit">
    <text evidence="2 7">Heterodimer of SbcC and SbcD.</text>
</comment>
<dbReference type="InterPro" id="IPR026843">
    <property type="entry name" value="SbcD_C"/>
</dbReference>
<dbReference type="InterPro" id="IPR004843">
    <property type="entry name" value="Calcineurin-like_PHP"/>
</dbReference>
<dbReference type="PANTHER" id="PTHR30337">
    <property type="entry name" value="COMPONENT OF ATP-DEPENDENT DSDNA EXONUCLEASE"/>
    <property type="match status" value="1"/>
</dbReference>
<dbReference type="RefSeq" id="WP_147167025.1">
    <property type="nucleotide sequence ID" value="NZ_VOOR01000014.1"/>
</dbReference>
<dbReference type="InterPro" id="IPR050535">
    <property type="entry name" value="DNA_Repair-Maintenance_Comp"/>
</dbReference>
<dbReference type="NCBIfam" id="TIGR00619">
    <property type="entry name" value="sbcd"/>
    <property type="match status" value="1"/>
</dbReference>
<sequence>MKIIHTSDWHLGQKFLSHSREEEHEAALNWLLELVQSEAPDALLVAGDIFDIGNPPNSARKSYYRFLRQMMDTPCRHVIITGGNHDSPAMLNAPRELLAAMQVHVVGNAGADPAEEVIPLYNAQKELEAVIAAVPFLRDRDISEGVSGETGLDRIAKIKQGIRGHYERVAAHISSHFPVNEVPVIAMGHLYASGATASGKQDNIYIGNTENIDATHFPEVFDYVALGHIHRAQRVGRLEHVRYSGSLIPLSFSEVRDTKSVWVLEWEGKNFNSRAAELPVFRQLRTIAGSLEEVKAKIEGLAQKAAEAQFPPWADIRVHLDALLPDLNESLREFASGLPLEILKIQAVYPNRKNLQEQQLPMLEDLSPIEVFRMKCERMGESPKQMEELLEQFRELQDWHRESEQA</sequence>
<evidence type="ECO:0000259" key="9">
    <source>
        <dbReference type="Pfam" id="PF12320"/>
    </source>
</evidence>
<evidence type="ECO:0000256" key="6">
    <source>
        <dbReference type="ARBA" id="ARBA00022839"/>
    </source>
</evidence>
<keyword evidence="11" id="KW-1185">Reference proteome</keyword>
<dbReference type="GO" id="GO:0006310">
    <property type="term" value="P:DNA recombination"/>
    <property type="evidence" value="ECO:0007669"/>
    <property type="project" value="UniProtKB-KW"/>
</dbReference>
<feature type="domain" description="Nuclease SbcCD subunit D C-terminal" evidence="9">
    <location>
        <begin position="280"/>
        <end position="378"/>
    </location>
</feature>
<dbReference type="GO" id="GO:0006260">
    <property type="term" value="P:DNA replication"/>
    <property type="evidence" value="ECO:0007669"/>
    <property type="project" value="UniProtKB-KW"/>
</dbReference>
<comment type="caution">
    <text evidence="10">The sequence shown here is derived from an EMBL/GenBank/DDBJ whole genome shotgun (WGS) entry which is preliminary data.</text>
</comment>
<keyword evidence="5 7" id="KW-0378">Hydrolase</keyword>
<comment type="function">
    <text evidence="7">SbcCD cleaves DNA hairpin structures. These structures can inhibit DNA replication and are intermediates in certain DNA recombination reactions. The complex acts as a 3'-&gt;5' double strand exonuclease that can open hairpins. It also has a 5' single-strand endonuclease activity.</text>
</comment>
<dbReference type="AlphaFoldDB" id="A0A5C6RNR9"/>
<dbReference type="InterPro" id="IPR041796">
    <property type="entry name" value="Mre11_N"/>
</dbReference>
<protein>
    <recommendedName>
        <fullName evidence="3 7">Nuclease SbcCD subunit D</fullName>
    </recommendedName>
</protein>
<keyword evidence="7" id="KW-0235">DNA replication</keyword>
<evidence type="ECO:0000313" key="10">
    <source>
        <dbReference type="EMBL" id="TXB63555.1"/>
    </source>
</evidence>
<dbReference type="OrthoDB" id="9773856at2"/>
<evidence type="ECO:0000256" key="7">
    <source>
        <dbReference type="RuleBase" id="RU363069"/>
    </source>
</evidence>
<dbReference type="GO" id="GO:0008408">
    <property type="term" value="F:3'-5' exonuclease activity"/>
    <property type="evidence" value="ECO:0007669"/>
    <property type="project" value="InterPro"/>
</dbReference>
<evidence type="ECO:0000256" key="3">
    <source>
        <dbReference type="ARBA" id="ARBA00013365"/>
    </source>
</evidence>
<evidence type="ECO:0000256" key="1">
    <source>
        <dbReference type="ARBA" id="ARBA00010555"/>
    </source>
</evidence>
<evidence type="ECO:0000259" key="8">
    <source>
        <dbReference type="Pfam" id="PF00149"/>
    </source>
</evidence>
<reference evidence="10 11" key="1">
    <citation type="submission" date="2019-08" db="EMBL/GenBank/DDBJ databases">
        <title>Genome of Phaeodactylibacter luteus.</title>
        <authorList>
            <person name="Bowman J.P."/>
        </authorList>
    </citation>
    <scope>NUCLEOTIDE SEQUENCE [LARGE SCALE GENOMIC DNA]</scope>
    <source>
        <strain evidence="10 11">KCTC 42180</strain>
    </source>
</reference>
<evidence type="ECO:0000256" key="5">
    <source>
        <dbReference type="ARBA" id="ARBA00022801"/>
    </source>
</evidence>
<dbReference type="EMBL" id="VOOR01000014">
    <property type="protein sequence ID" value="TXB63555.1"/>
    <property type="molecule type" value="Genomic_DNA"/>
</dbReference>
<dbReference type="Pfam" id="PF00149">
    <property type="entry name" value="Metallophos"/>
    <property type="match status" value="1"/>
</dbReference>
<dbReference type="SUPFAM" id="SSF56300">
    <property type="entry name" value="Metallo-dependent phosphatases"/>
    <property type="match status" value="1"/>
</dbReference>
<evidence type="ECO:0000256" key="2">
    <source>
        <dbReference type="ARBA" id="ARBA00011322"/>
    </source>
</evidence>
<dbReference type="InterPro" id="IPR029052">
    <property type="entry name" value="Metallo-depent_PP-like"/>
</dbReference>
<dbReference type="Proteomes" id="UP000321580">
    <property type="component" value="Unassembled WGS sequence"/>
</dbReference>
<organism evidence="10 11">
    <name type="scientific">Phaeodactylibacter luteus</name>
    <dbReference type="NCBI Taxonomy" id="1564516"/>
    <lineage>
        <taxon>Bacteria</taxon>
        <taxon>Pseudomonadati</taxon>
        <taxon>Bacteroidota</taxon>
        <taxon>Saprospiria</taxon>
        <taxon>Saprospirales</taxon>
        <taxon>Haliscomenobacteraceae</taxon>
        <taxon>Phaeodactylibacter</taxon>
    </lineage>
</organism>
<name>A0A5C6RNR9_9BACT</name>
<keyword evidence="4 7" id="KW-0540">Nuclease</keyword>
<dbReference type="Gene3D" id="3.60.21.10">
    <property type="match status" value="1"/>
</dbReference>
<feature type="domain" description="Calcineurin-like phosphoesterase" evidence="8">
    <location>
        <begin position="1"/>
        <end position="231"/>
    </location>
</feature>
<comment type="similarity">
    <text evidence="1 7">Belongs to the SbcD family.</text>
</comment>
<dbReference type="CDD" id="cd00840">
    <property type="entry name" value="MPP_Mre11_N"/>
    <property type="match status" value="1"/>
</dbReference>
<gene>
    <name evidence="7 10" type="primary">sbcD</name>
    <name evidence="10" type="ORF">FRY97_08495</name>
</gene>
<keyword evidence="7" id="KW-0255">Endonuclease</keyword>
<dbReference type="Pfam" id="PF12320">
    <property type="entry name" value="SbcD_C"/>
    <property type="match status" value="1"/>
</dbReference>